<dbReference type="EMBL" id="JARGYT010000019">
    <property type="protein sequence ID" value="MDZ5762076.1"/>
    <property type="molecule type" value="Genomic_DNA"/>
</dbReference>
<dbReference type="PANTHER" id="PTHR32071">
    <property type="entry name" value="TRANSCRIPTIONAL REGULATORY PROTEIN"/>
    <property type="match status" value="1"/>
</dbReference>
<dbReference type="SUPFAM" id="SSF52172">
    <property type="entry name" value="CheY-like"/>
    <property type="match status" value="1"/>
</dbReference>
<evidence type="ECO:0000256" key="4">
    <source>
        <dbReference type="ARBA" id="ARBA00022840"/>
    </source>
</evidence>
<dbReference type="InterPro" id="IPR027417">
    <property type="entry name" value="P-loop_NTPase"/>
</dbReference>
<dbReference type="SUPFAM" id="SSF46689">
    <property type="entry name" value="Homeodomain-like"/>
    <property type="match status" value="1"/>
</dbReference>
<dbReference type="InterPro" id="IPR058031">
    <property type="entry name" value="AAA_lid_NorR"/>
</dbReference>
<evidence type="ECO:0000256" key="6">
    <source>
        <dbReference type="ARBA" id="ARBA00023015"/>
    </source>
</evidence>
<accession>A0ABU5L7G1</accession>
<keyword evidence="4" id="KW-0067">ATP-binding</keyword>
<feature type="modified residue" description="4-aspartylphosphate" evidence="8">
    <location>
        <position position="60"/>
    </location>
</feature>
<sequence length="438" mass="49941">MQLNMDIDTHSVLIIDDERDICEFISDVLREDGYTCNSLHDSTSVLEQIQNNTPDVILLDIWLEGSPIDGIGLLKLIKSAHPMVPVIVISGHANIEVAVNAIKYGAYDFVEKPFKIARLLLTVRRALESMKISEENRMLRSASSNLSIIGKSQHSKKIRELVKAASISKSRLFISGEVGTGKCTIAKIIHAQSPNKHLQFVRWSDVKNYYKNPDELYLLKKILSISQGGTLYIDNLETLNIETQNYLLYLLRNNYEGMRIMSSTTEDIKSGTSRELFLSDLYYRLCILQIHMAPLRERIEDIPQFCESFIREFSHQSKYQKCKISAEAILLLMNYNWPGNIIQLKNVAELSFILTSSSGNDTISRDSLPVDLLSESEEIVSGIGKLNGMRFKDAKDEFEKQYIKNHLLRFDYNVAKTAEHIGMDRTALHRKIAFLKLK</sequence>
<evidence type="ECO:0000313" key="12">
    <source>
        <dbReference type="Proteomes" id="UP001293791"/>
    </source>
</evidence>
<dbReference type="Pfam" id="PF02954">
    <property type="entry name" value="HTH_8"/>
    <property type="match status" value="1"/>
</dbReference>
<evidence type="ECO:0000259" key="9">
    <source>
        <dbReference type="PROSITE" id="PS50045"/>
    </source>
</evidence>
<reference evidence="11 12" key="1">
    <citation type="submission" date="2023-02" db="EMBL/GenBank/DDBJ databases">
        <title>Host association and intracellularity evolved multiple times independently in the Rickettsiales.</title>
        <authorList>
            <person name="Castelli M."/>
            <person name="Nardi T."/>
            <person name="Gammuto L."/>
            <person name="Bellinzona G."/>
            <person name="Sabaneyeva E."/>
            <person name="Potekhin A."/>
            <person name="Serra V."/>
            <person name="Petroni G."/>
            <person name="Sassera D."/>
        </authorList>
    </citation>
    <scope>NUCLEOTIDE SEQUENCE [LARGE SCALE GENOMIC DNA]</scope>
    <source>
        <strain evidence="11 12">BOD18</strain>
    </source>
</reference>
<dbReference type="InterPro" id="IPR009057">
    <property type="entry name" value="Homeodomain-like_sf"/>
</dbReference>
<dbReference type="Pfam" id="PF00072">
    <property type="entry name" value="Response_reg"/>
    <property type="match status" value="1"/>
</dbReference>
<keyword evidence="7" id="KW-0804">Transcription</keyword>
<keyword evidence="5" id="KW-0902">Two-component regulatory system</keyword>
<comment type="caution">
    <text evidence="11">The sequence shown here is derived from an EMBL/GenBank/DDBJ whole genome shotgun (WGS) entry which is preliminary data.</text>
</comment>
<name>A0ABU5L7G1_9RICK</name>
<keyword evidence="2 8" id="KW-0597">Phosphoprotein</keyword>
<dbReference type="InterPro" id="IPR002197">
    <property type="entry name" value="HTH_Fis"/>
</dbReference>
<keyword evidence="3" id="KW-0547">Nucleotide-binding</keyword>
<dbReference type="PROSITE" id="PS50045">
    <property type="entry name" value="SIGMA54_INTERACT_4"/>
    <property type="match status" value="1"/>
</dbReference>
<organism evidence="11 12">
    <name type="scientific">Candidatus Cyrtobacter comes</name>
    <dbReference type="NCBI Taxonomy" id="675776"/>
    <lineage>
        <taxon>Bacteria</taxon>
        <taxon>Pseudomonadati</taxon>
        <taxon>Pseudomonadota</taxon>
        <taxon>Alphaproteobacteria</taxon>
        <taxon>Rickettsiales</taxon>
        <taxon>Candidatus Midichloriaceae</taxon>
        <taxon>Candidatus Cyrtobacter</taxon>
    </lineage>
</organism>
<keyword evidence="12" id="KW-1185">Reference proteome</keyword>
<keyword evidence="6" id="KW-0805">Transcription regulation</keyword>
<dbReference type="Pfam" id="PF25601">
    <property type="entry name" value="AAA_lid_14"/>
    <property type="match status" value="1"/>
</dbReference>
<evidence type="ECO:0000259" key="10">
    <source>
        <dbReference type="PROSITE" id="PS50110"/>
    </source>
</evidence>
<dbReference type="Proteomes" id="UP001293791">
    <property type="component" value="Unassembled WGS sequence"/>
</dbReference>
<evidence type="ECO:0000256" key="3">
    <source>
        <dbReference type="ARBA" id="ARBA00022741"/>
    </source>
</evidence>
<dbReference type="CDD" id="cd00009">
    <property type="entry name" value="AAA"/>
    <property type="match status" value="1"/>
</dbReference>
<dbReference type="InterPro" id="IPR001789">
    <property type="entry name" value="Sig_transdc_resp-reg_receiver"/>
</dbReference>
<dbReference type="Gene3D" id="1.10.8.60">
    <property type="match status" value="1"/>
</dbReference>
<evidence type="ECO:0000256" key="8">
    <source>
        <dbReference type="PROSITE-ProRule" id="PRU00169"/>
    </source>
</evidence>
<dbReference type="Gene3D" id="1.10.10.60">
    <property type="entry name" value="Homeodomain-like"/>
    <property type="match status" value="1"/>
</dbReference>
<evidence type="ECO:0000256" key="7">
    <source>
        <dbReference type="ARBA" id="ARBA00023163"/>
    </source>
</evidence>
<dbReference type="InterPro" id="IPR002078">
    <property type="entry name" value="Sigma_54_int"/>
</dbReference>
<dbReference type="SUPFAM" id="SSF52540">
    <property type="entry name" value="P-loop containing nucleoside triphosphate hydrolases"/>
    <property type="match status" value="1"/>
</dbReference>
<protein>
    <recommendedName>
        <fullName evidence="1">Putative response regulator NtrX-like</fullName>
    </recommendedName>
</protein>
<dbReference type="Gene3D" id="3.40.50.300">
    <property type="entry name" value="P-loop containing nucleotide triphosphate hydrolases"/>
    <property type="match status" value="1"/>
</dbReference>
<gene>
    <name evidence="11" type="ORF">Cyrtocomes_00444</name>
</gene>
<dbReference type="PANTHER" id="PTHR32071:SF17">
    <property type="entry name" value="TRANSCRIPTIONAL REGULATOR (NTRC FAMILY)"/>
    <property type="match status" value="1"/>
</dbReference>
<dbReference type="Gene3D" id="3.40.50.2300">
    <property type="match status" value="1"/>
</dbReference>
<dbReference type="InterPro" id="IPR011006">
    <property type="entry name" value="CheY-like_superfamily"/>
</dbReference>
<evidence type="ECO:0000256" key="5">
    <source>
        <dbReference type="ARBA" id="ARBA00023012"/>
    </source>
</evidence>
<evidence type="ECO:0000256" key="1">
    <source>
        <dbReference type="ARBA" id="ARBA00014319"/>
    </source>
</evidence>
<evidence type="ECO:0000256" key="2">
    <source>
        <dbReference type="ARBA" id="ARBA00022553"/>
    </source>
</evidence>
<dbReference type="PROSITE" id="PS50110">
    <property type="entry name" value="RESPONSE_REGULATORY"/>
    <property type="match status" value="1"/>
</dbReference>
<feature type="domain" description="Response regulatory" evidence="10">
    <location>
        <begin position="11"/>
        <end position="127"/>
    </location>
</feature>
<dbReference type="Pfam" id="PF14532">
    <property type="entry name" value="Sigma54_activ_2"/>
    <property type="match status" value="1"/>
</dbReference>
<feature type="domain" description="Sigma-54 factor interaction" evidence="9">
    <location>
        <begin position="148"/>
        <end position="353"/>
    </location>
</feature>
<proteinExistence type="predicted"/>
<dbReference type="SMART" id="SM00448">
    <property type="entry name" value="REC"/>
    <property type="match status" value="1"/>
</dbReference>
<evidence type="ECO:0000313" key="11">
    <source>
        <dbReference type="EMBL" id="MDZ5762076.1"/>
    </source>
</evidence>